<name>A0A0N0GNP3_9NEIS</name>
<comment type="caution">
    <text evidence="1">The sequence shown here is derived from an EMBL/GenBank/DDBJ whole genome shotgun (WGS) entry which is preliminary data.</text>
</comment>
<dbReference type="EMBL" id="LAQT01000008">
    <property type="protein sequence ID" value="KPC53022.1"/>
    <property type="molecule type" value="Genomic_DNA"/>
</dbReference>
<dbReference type="InterPro" id="IPR006450">
    <property type="entry name" value="Phage_HK97_gp6-like"/>
</dbReference>
<dbReference type="Proteomes" id="UP000037939">
    <property type="component" value="Unassembled WGS sequence"/>
</dbReference>
<organism evidence="1 2">
    <name type="scientific">Amantichitinum ursilacus</name>
    <dbReference type="NCBI Taxonomy" id="857265"/>
    <lineage>
        <taxon>Bacteria</taxon>
        <taxon>Pseudomonadati</taxon>
        <taxon>Pseudomonadota</taxon>
        <taxon>Betaproteobacteria</taxon>
        <taxon>Neisseriales</taxon>
        <taxon>Chitinibacteraceae</taxon>
        <taxon>Amantichitinum</taxon>
    </lineage>
</organism>
<dbReference type="STRING" id="857265.WG78_11045"/>
<evidence type="ECO:0000313" key="2">
    <source>
        <dbReference type="Proteomes" id="UP000037939"/>
    </source>
</evidence>
<proteinExistence type="predicted"/>
<accession>A0A0N0GNP3</accession>
<reference evidence="1 2" key="1">
    <citation type="submission" date="2015-07" db="EMBL/GenBank/DDBJ databases">
        <title>Draft genome sequence of the Amantichitinum ursilacus IGB-41, a new chitin-degrading bacterium.</title>
        <authorList>
            <person name="Kirstahler P."/>
            <person name="Guenther M."/>
            <person name="Grumaz C."/>
            <person name="Rupp S."/>
            <person name="Zibek S."/>
            <person name="Sohn K."/>
        </authorList>
    </citation>
    <scope>NUCLEOTIDE SEQUENCE [LARGE SCALE GENOMIC DNA]</scope>
    <source>
        <strain evidence="1 2">IGB-41</strain>
    </source>
</reference>
<dbReference type="RefSeq" id="WP_053937860.1">
    <property type="nucleotide sequence ID" value="NZ_LAQT01000008.1"/>
</dbReference>
<gene>
    <name evidence="1" type="ORF">WG78_11045</name>
</gene>
<keyword evidence="2" id="KW-1185">Reference proteome</keyword>
<dbReference type="PATRIC" id="fig|857265.3.peg.2268"/>
<dbReference type="OrthoDB" id="8594522at2"/>
<dbReference type="NCBIfam" id="TIGR01560">
    <property type="entry name" value="put_DNA_pack"/>
    <property type="match status" value="1"/>
</dbReference>
<dbReference type="AlphaFoldDB" id="A0A0N0GNP3"/>
<dbReference type="Pfam" id="PF05135">
    <property type="entry name" value="Phage_connect_1"/>
    <property type="match status" value="1"/>
</dbReference>
<protein>
    <submittedName>
        <fullName evidence="1">Phage gp6-like head-tail connector protein</fullName>
    </submittedName>
</protein>
<dbReference type="InterPro" id="IPR011738">
    <property type="entry name" value="Phage_CHP"/>
</dbReference>
<dbReference type="NCBIfam" id="TIGR02215">
    <property type="entry name" value="phage_chp_gp8"/>
    <property type="match status" value="1"/>
</dbReference>
<dbReference type="CDD" id="cd08054">
    <property type="entry name" value="gp6"/>
    <property type="match status" value="1"/>
</dbReference>
<dbReference type="Gene3D" id="1.10.3230.30">
    <property type="entry name" value="Phage gp6-like head-tail connector protein"/>
    <property type="match status" value="1"/>
</dbReference>
<dbReference type="InterPro" id="IPR021146">
    <property type="entry name" value="Phage_gp6-like_head-tail"/>
</dbReference>
<evidence type="ECO:0000313" key="1">
    <source>
        <dbReference type="EMBL" id="KPC53022.1"/>
    </source>
</evidence>
<sequence length="184" mass="20635">MYTRIQAPAEMPVTLDEIKLHCRIDGDDEDALLQGLVAAAYGQAEHRTGRALLPQTWKLVCRIGAAALYGVPLRRDTTEIVSVTWTDAEGNQQLWDASSYWLVAGYRLVARRQWPDTGDMPVTITFRCGAFSGPEDFPESIKAWMKIFAGTLYENREAVQTVELAELPRTFVDGLLDPYVLIEV</sequence>